<reference evidence="1 2" key="1">
    <citation type="submission" date="2013-02" db="EMBL/GenBank/DDBJ databases">
        <title>The Genome Sequence of Acinetobacter guillouiae NIPH 991.</title>
        <authorList>
            <consortium name="The Broad Institute Genome Sequencing Platform"/>
            <consortium name="The Broad Institute Genome Sequencing Center for Infectious Disease"/>
            <person name="Cerqueira G."/>
            <person name="Feldgarden M."/>
            <person name="Courvalin P."/>
            <person name="Perichon B."/>
            <person name="Grillot-Courvalin C."/>
            <person name="Clermont D."/>
            <person name="Rocha E."/>
            <person name="Yoon E.-J."/>
            <person name="Nemec A."/>
            <person name="Walker B."/>
            <person name="Young S.K."/>
            <person name="Zeng Q."/>
            <person name="Gargeya S."/>
            <person name="Fitzgerald M."/>
            <person name="Haas B."/>
            <person name="Abouelleil A."/>
            <person name="Alvarado L."/>
            <person name="Arachchi H.M."/>
            <person name="Berlin A.M."/>
            <person name="Chapman S.B."/>
            <person name="Dewar J."/>
            <person name="Goldberg J."/>
            <person name="Griggs A."/>
            <person name="Gujja S."/>
            <person name="Hansen M."/>
            <person name="Howarth C."/>
            <person name="Imamovic A."/>
            <person name="Larimer J."/>
            <person name="McCowan C."/>
            <person name="Murphy C."/>
            <person name="Neiman D."/>
            <person name="Pearson M."/>
            <person name="Priest M."/>
            <person name="Roberts A."/>
            <person name="Saif S."/>
            <person name="Shea T."/>
            <person name="Sisk P."/>
            <person name="Sykes S."/>
            <person name="Wortman J."/>
            <person name="Nusbaum C."/>
            <person name="Birren B."/>
        </authorList>
    </citation>
    <scope>NUCLEOTIDE SEQUENCE [LARGE SCALE GENOMIC DNA]</scope>
    <source>
        <strain evidence="1 2">NIPH 991</strain>
    </source>
</reference>
<dbReference type="EMBL" id="APPJ01000014">
    <property type="protein sequence ID" value="ENV15191.1"/>
    <property type="molecule type" value="Genomic_DNA"/>
</dbReference>
<sequence>MRSIKLHKNRISRFAIAQKRSDFNKTIIVQLVYVLRQVNPKKAKNLMSHYSIEIKSINGLISYRVQGIKHEGKMIIFLYGSDLYFLDLDKSLFEHEY</sequence>
<dbReference type="AlphaFoldDB" id="N8WT72"/>
<comment type="caution">
    <text evidence="1">The sequence shown here is derived from an EMBL/GenBank/DDBJ whole genome shotgun (WGS) entry which is preliminary data.</text>
</comment>
<name>N8WT72_ACIGI</name>
<evidence type="ECO:0000313" key="2">
    <source>
        <dbReference type="Proteomes" id="UP000013148"/>
    </source>
</evidence>
<protein>
    <submittedName>
        <fullName evidence="1">Uncharacterized protein</fullName>
    </submittedName>
</protein>
<evidence type="ECO:0000313" key="1">
    <source>
        <dbReference type="EMBL" id="ENV15191.1"/>
    </source>
</evidence>
<dbReference type="HOGENOM" id="CLU_2462068_0_0_6"/>
<accession>N8WT72</accession>
<keyword evidence="2" id="KW-1185">Reference proteome</keyword>
<organism evidence="1 2">
    <name type="scientific">Acinetobacter guillouiae NIPH 991</name>
    <dbReference type="NCBI Taxonomy" id="1217656"/>
    <lineage>
        <taxon>Bacteria</taxon>
        <taxon>Pseudomonadati</taxon>
        <taxon>Pseudomonadota</taxon>
        <taxon>Gammaproteobacteria</taxon>
        <taxon>Moraxellales</taxon>
        <taxon>Moraxellaceae</taxon>
        <taxon>Acinetobacter</taxon>
    </lineage>
</organism>
<gene>
    <name evidence="1" type="ORF">F964_03913</name>
</gene>
<proteinExistence type="predicted"/>
<dbReference type="Proteomes" id="UP000013148">
    <property type="component" value="Unassembled WGS sequence"/>
</dbReference>